<name>A0A096AQC1_9BACT</name>
<evidence type="ECO:0000313" key="3">
    <source>
        <dbReference type="Proteomes" id="UP000029538"/>
    </source>
</evidence>
<evidence type="ECO:0000256" key="1">
    <source>
        <dbReference type="SAM" id="SignalP"/>
    </source>
</evidence>
<evidence type="ECO:0008006" key="4">
    <source>
        <dbReference type="Google" id="ProtNLM"/>
    </source>
</evidence>
<proteinExistence type="predicted"/>
<dbReference type="EMBL" id="JRNR01000069">
    <property type="protein sequence ID" value="KGF48896.1"/>
    <property type="molecule type" value="Genomic_DNA"/>
</dbReference>
<accession>A0A096AQC1</accession>
<dbReference type="AlphaFoldDB" id="A0A096AQC1"/>
<comment type="caution">
    <text evidence="2">The sequence shown here is derived from an EMBL/GenBank/DDBJ whole genome shotgun (WGS) entry which is preliminary data.</text>
</comment>
<sequence length="145" mass="16572">MKKLLGIFAVLLFAFSCATNQDSMVQYTLAKNYFFSSGNKITVPTLFKISNENEFYQYFGEAAVKGKDGEPTPIDFKCQFVLAKVLPETDVHTDLIFQSLTKNAHTLTLKYTIKQGEKQSWTMCPFFFVIVDKKDIKCRIKEIAL</sequence>
<feature type="chain" id="PRO_5001924001" description="Lipoprotein" evidence="1">
    <location>
        <begin position="19"/>
        <end position="145"/>
    </location>
</feature>
<dbReference type="RefSeq" id="WP_004356905.1">
    <property type="nucleotide sequence ID" value="NZ_JRNR01000069.1"/>
</dbReference>
<keyword evidence="1" id="KW-0732">Signal</keyword>
<gene>
    <name evidence="2" type="ORF">HMPREF0654_07410</name>
</gene>
<reference evidence="2 3" key="1">
    <citation type="submission" date="2014-07" db="EMBL/GenBank/DDBJ databases">
        <authorList>
            <person name="McCorrison J."/>
            <person name="Sanka R."/>
            <person name="Torralba M."/>
            <person name="Gillis M."/>
            <person name="Haft D.H."/>
            <person name="Methe B."/>
            <person name="Sutton G."/>
            <person name="Nelson K.E."/>
        </authorList>
    </citation>
    <scope>NUCLEOTIDE SEQUENCE [LARGE SCALE GENOMIC DNA]</scope>
    <source>
        <strain evidence="2 3">DNF00882</strain>
    </source>
</reference>
<protein>
    <recommendedName>
        <fullName evidence="4">Lipoprotein</fullName>
    </recommendedName>
</protein>
<dbReference type="PROSITE" id="PS51257">
    <property type="entry name" value="PROKAR_LIPOPROTEIN"/>
    <property type="match status" value="1"/>
</dbReference>
<dbReference type="Proteomes" id="UP000029538">
    <property type="component" value="Unassembled WGS sequence"/>
</dbReference>
<evidence type="ECO:0000313" key="2">
    <source>
        <dbReference type="EMBL" id="KGF48896.1"/>
    </source>
</evidence>
<feature type="signal peptide" evidence="1">
    <location>
        <begin position="1"/>
        <end position="18"/>
    </location>
</feature>
<organism evidence="2 3">
    <name type="scientific">Prevotella disiens DNF00882</name>
    <dbReference type="NCBI Taxonomy" id="1401075"/>
    <lineage>
        <taxon>Bacteria</taxon>
        <taxon>Pseudomonadati</taxon>
        <taxon>Bacteroidota</taxon>
        <taxon>Bacteroidia</taxon>
        <taxon>Bacteroidales</taxon>
        <taxon>Prevotellaceae</taxon>
        <taxon>Prevotella</taxon>
    </lineage>
</organism>